<reference evidence="6 7" key="1">
    <citation type="submission" date="2024-06" db="EMBL/GenBank/DDBJ databases">
        <authorList>
            <person name="Kraege A."/>
            <person name="Thomma B."/>
        </authorList>
    </citation>
    <scope>NUCLEOTIDE SEQUENCE [LARGE SCALE GENOMIC DNA]</scope>
</reference>
<evidence type="ECO:0000256" key="4">
    <source>
        <dbReference type="PROSITE-ProRule" id="PRU00221"/>
    </source>
</evidence>
<dbReference type="Proteomes" id="UP001497392">
    <property type="component" value="Unassembled WGS sequence"/>
</dbReference>
<feature type="region of interest" description="Disordered" evidence="5">
    <location>
        <begin position="71"/>
        <end position="154"/>
    </location>
</feature>
<dbReference type="Pfam" id="PF00400">
    <property type="entry name" value="WD40"/>
    <property type="match status" value="1"/>
</dbReference>
<comment type="caution">
    <text evidence="6">The sequence shown here is derived from an EMBL/GenBank/DDBJ whole genome shotgun (WGS) entry which is preliminary data.</text>
</comment>
<dbReference type="SUPFAM" id="SSF50978">
    <property type="entry name" value="WD40 repeat-like"/>
    <property type="match status" value="1"/>
</dbReference>
<evidence type="ECO:0000313" key="6">
    <source>
        <dbReference type="EMBL" id="CAL5219832.1"/>
    </source>
</evidence>
<dbReference type="InterPro" id="IPR036322">
    <property type="entry name" value="WD40_repeat_dom_sf"/>
</dbReference>
<evidence type="ECO:0000256" key="2">
    <source>
        <dbReference type="ARBA" id="ARBA00022574"/>
    </source>
</evidence>
<evidence type="ECO:0000256" key="1">
    <source>
        <dbReference type="ARBA" id="ARBA00005434"/>
    </source>
</evidence>
<organism evidence="6 7">
    <name type="scientific">Coccomyxa viridis</name>
    <dbReference type="NCBI Taxonomy" id="1274662"/>
    <lineage>
        <taxon>Eukaryota</taxon>
        <taxon>Viridiplantae</taxon>
        <taxon>Chlorophyta</taxon>
        <taxon>core chlorophytes</taxon>
        <taxon>Trebouxiophyceae</taxon>
        <taxon>Trebouxiophyceae incertae sedis</taxon>
        <taxon>Coccomyxaceae</taxon>
        <taxon>Coccomyxa</taxon>
    </lineage>
</organism>
<feature type="region of interest" description="Disordered" evidence="5">
    <location>
        <begin position="247"/>
        <end position="275"/>
    </location>
</feature>
<evidence type="ECO:0000256" key="5">
    <source>
        <dbReference type="SAM" id="MobiDB-lite"/>
    </source>
</evidence>
<dbReference type="EMBL" id="CAXHTA020000002">
    <property type="protein sequence ID" value="CAL5219832.1"/>
    <property type="molecule type" value="Genomic_DNA"/>
</dbReference>
<feature type="region of interest" description="Disordered" evidence="5">
    <location>
        <begin position="180"/>
        <end position="212"/>
    </location>
</feature>
<protein>
    <submittedName>
        <fullName evidence="6">G1745 protein</fullName>
    </submittedName>
</protein>
<gene>
    <name evidence="6" type="primary">g1745</name>
    <name evidence="6" type="ORF">VP750_LOCUS1491</name>
</gene>
<comment type="similarity">
    <text evidence="1">Belongs to the WD repeat DDB2/WDR76 family.</text>
</comment>
<dbReference type="InterPro" id="IPR050853">
    <property type="entry name" value="WD_repeat_DNA-damage-binding"/>
</dbReference>
<dbReference type="PROSITE" id="PS50082">
    <property type="entry name" value="WD_REPEATS_2"/>
    <property type="match status" value="1"/>
</dbReference>
<sequence length="636" mass="69255">MMTLQGEARVTVNNNGKTEAYTLDAANVMLAPLLKQSKGSTHGALKVQGVAQLSEAQRKRYYAAFGVPEKEAAEEGGSQPLEQKAAQPSWKRRRAADVKEEEDADDSAAPVKEEEQADADAGPSSAAVKDEDAAAAPISEEDDERLAGMNPYERAREERIASNRARLAALDLPGMASKFIDTHVSKPKRPSAPRGLAAKRQKKREPSVPQRASLRIKGIASDGTSVADELRGGQIVLKDAKDTSIWGPFPRYQDAPEPKPREMPTGPMPFNSTIGNERSDKAFLELLKKETSGSTRKAAPEQAAKAVLTEGQLRKLKLKESDVAKVTREGISHLQFHPTSSDLVIATGDKQGHIALWDVDKKTTHEAAAEDDDVEDSGVEDGVYLFRPHTSYVSGLRWATGKLHTAAYDGVVRRMDPQRAEFELLLARDDTEFSAFDCTLDGRVLFLGDNDGNFEMIDTREKADKSNSVNLHDKKLNTLHLEPSEEQVLVSSSGDRTASVWDRRKLAPGVKPLATATANNTILSAYFSPAGNKTILTTGRDNTLRLYDQSMSEQCTVPHNNNTGRWVMPLRATLGPSDTIICGSMKRAVDVYTSSGKQVTSLNSEFQTAISSRCVFHPNGSALAAATASGRILIYR</sequence>
<keyword evidence="7" id="KW-1185">Reference proteome</keyword>
<dbReference type="SMART" id="SM00320">
    <property type="entry name" value="WD40"/>
    <property type="match status" value="5"/>
</dbReference>
<dbReference type="InterPro" id="IPR001680">
    <property type="entry name" value="WD40_rpt"/>
</dbReference>
<feature type="compositionally biased region" description="Basic residues" evidence="5">
    <location>
        <begin position="185"/>
        <end position="203"/>
    </location>
</feature>
<dbReference type="PANTHER" id="PTHR14773:SF0">
    <property type="entry name" value="WD REPEAT-CONTAINING PROTEIN 76"/>
    <property type="match status" value="1"/>
</dbReference>
<dbReference type="PANTHER" id="PTHR14773">
    <property type="entry name" value="WD REPEAT-CONTAINING PROTEIN 76"/>
    <property type="match status" value="1"/>
</dbReference>
<keyword evidence="3" id="KW-0677">Repeat</keyword>
<keyword evidence="2 4" id="KW-0853">WD repeat</keyword>
<proteinExistence type="inferred from homology"/>
<name>A0ABP1FP57_9CHLO</name>
<evidence type="ECO:0000256" key="3">
    <source>
        <dbReference type="ARBA" id="ARBA00022737"/>
    </source>
</evidence>
<accession>A0ABP1FP57</accession>
<evidence type="ECO:0000313" key="7">
    <source>
        <dbReference type="Proteomes" id="UP001497392"/>
    </source>
</evidence>
<feature type="repeat" description="WD" evidence="4">
    <location>
        <begin position="469"/>
        <end position="502"/>
    </location>
</feature>
<dbReference type="Gene3D" id="2.130.10.10">
    <property type="entry name" value="YVTN repeat-like/Quinoprotein amine dehydrogenase"/>
    <property type="match status" value="1"/>
</dbReference>
<dbReference type="InterPro" id="IPR015943">
    <property type="entry name" value="WD40/YVTN_repeat-like_dom_sf"/>
</dbReference>